<keyword evidence="2" id="KW-0560">Oxidoreductase</keyword>
<dbReference type="InterPro" id="IPR057326">
    <property type="entry name" value="KR_dom"/>
</dbReference>
<name>A0ABP6W9V1_9GAMM</name>
<evidence type="ECO:0000256" key="1">
    <source>
        <dbReference type="ARBA" id="ARBA00006484"/>
    </source>
</evidence>
<dbReference type="InterPro" id="IPR036291">
    <property type="entry name" value="NAD(P)-bd_dom_sf"/>
</dbReference>
<dbReference type="PANTHER" id="PTHR42760:SF133">
    <property type="entry name" value="3-OXOACYL-[ACYL-CARRIER-PROTEIN] REDUCTASE"/>
    <property type="match status" value="1"/>
</dbReference>
<feature type="domain" description="Ketoreductase" evidence="3">
    <location>
        <begin position="12"/>
        <end position="195"/>
    </location>
</feature>
<dbReference type="PANTHER" id="PTHR42760">
    <property type="entry name" value="SHORT-CHAIN DEHYDROGENASES/REDUCTASES FAMILY MEMBER"/>
    <property type="match status" value="1"/>
</dbReference>
<dbReference type="PROSITE" id="PS00061">
    <property type="entry name" value="ADH_SHORT"/>
    <property type="match status" value="1"/>
</dbReference>
<dbReference type="EMBL" id="BAABCX010000006">
    <property type="protein sequence ID" value="GAA3548849.1"/>
    <property type="molecule type" value="Genomic_DNA"/>
</dbReference>
<organism evidence="4 5">
    <name type="scientific">Zobellella aerophila</name>
    <dbReference type="NCBI Taxonomy" id="870480"/>
    <lineage>
        <taxon>Bacteria</taxon>
        <taxon>Pseudomonadati</taxon>
        <taxon>Pseudomonadota</taxon>
        <taxon>Gammaproteobacteria</taxon>
        <taxon>Aeromonadales</taxon>
        <taxon>Aeromonadaceae</taxon>
        <taxon>Zobellella</taxon>
    </lineage>
</organism>
<dbReference type="PRINTS" id="PR00080">
    <property type="entry name" value="SDRFAMILY"/>
</dbReference>
<dbReference type="Pfam" id="PF13561">
    <property type="entry name" value="adh_short_C2"/>
    <property type="match status" value="1"/>
</dbReference>
<dbReference type="NCBIfam" id="NF005559">
    <property type="entry name" value="PRK07231.1"/>
    <property type="match status" value="1"/>
</dbReference>
<dbReference type="NCBIfam" id="NF009466">
    <property type="entry name" value="PRK12826.1-2"/>
    <property type="match status" value="1"/>
</dbReference>
<proteinExistence type="inferred from homology"/>
<comment type="similarity">
    <text evidence="1">Belongs to the short-chain dehydrogenases/reductases (SDR) family.</text>
</comment>
<accession>A0ABP6W9V1</accession>
<evidence type="ECO:0000313" key="4">
    <source>
        <dbReference type="EMBL" id="GAA3548849.1"/>
    </source>
</evidence>
<dbReference type="SMART" id="SM00822">
    <property type="entry name" value="PKS_KR"/>
    <property type="match status" value="1"/>
</dbReference>
<sequence>MMNKLTQDMQGKVCVVTGAARGLGRAISERLAGAGAKRVYVCDINLAPAHAWLEQYPNITGVELDVCDPAALAQLSARIVADHGRVDVLVNNAGITRDALLDKMTASDWDLVLNVNLKGVFLVTQAMYSLMKVQMQGAIVTISSIVGTDGNIGQSNYAASKGGVIAMTKGWAKEFARGGAQIRANCIAPGFINTEMTRAVPEKVLEKMTARIPLGRLGEPRDIAEGVLFLASDRARYITGQVLKIDGGLVL</sequence>
<dbReference type="SUPFAM" id="SSF51735">
    <property type="entry name" value="NAD(P)-binding Rossmann-fold domains"/>
    <property type="match status" value="1"/>
</dbReference>
<evidence type="ECO:0000259" key="3">
    <source>
        <dbReference type="SMART" id="SM00822"/>
    </source>
</evidence>
<gene>
    <name evidence="4" type="ORF">GCM10022394_31230</name>
</gene>
<evidence type="ECO:0000256" key="2">
    <source>
        <dbReference type="ARBA" id="ARBA00023002"/>
    </source>
</evidence>
<dbReference type="Proteomes" id="UP001500795">
    <property type="component" value="Unassembled WGS sequence"/>
</dbReference>
<evidence type="ECO:0000313" key="5">
    <source>
        <dbReference type="Proteomes" id="UP001500795"/>
    </source>
</evidence>
<comment type="caution">
    <text evidence="4">The sequence shown here is derived from an EMBL/GenBank/DDBJ whole genome shotgun (WGS) entry which is preliminary data.</text>
</comment>
<reference evidence="5" key="1">
    <citation type="journal article" date="2019" name="Int. J. Syst. Evol. Microbiol.">
        <title>The Global Catalogue of Microorganisms (GCM) 10K type strain sequencing project: providing services to taxonomists for standard genome sequencing and annotation.</title>
        <authorList>
            <consortium name="The Broad Institute Genomics Platform"/>
            <consortium name="The Broad Institute Genome Sequencing Center for Infectious Disease"/>
            <person name="Wu L."/>
            <person name="Ma J."/>
        </authorList>
    </citation>
    <scope>NUCLEOTIDE SEQUENCE [LARGE SCALE GENOMIC DNA]</scope>
    <source>
        <strain evidence="5">JCM 17110</strain>
    </source>
</reference>
<dbReference type="InterPro" id="IPR002347">
    <property type="entry name" value="SDR_fam"/>
</dbReference>
<dbReference type="InterPro" id="IPR020904">
    <property type="entry name" value="Sc_DH/Rdtase_CS"/>
</dbReference>
<keyword evidence="5" id="KW-1185">Reference proteome</keyword>
<dbReference type="Gene3D" id="3.40.50.720">
    <property type="entry name" value="NAD(P)-binding Rossmann-like Domain"/>
    <property type="match status" value="1"/>
</dbReference>
<protein>
    <submittedName>
        <fullName evidence="4">Beta-ketoacyl-ACP reductase</fullName>
    </submittedName>
</protein>
<dbReference type="PRINTS" id="PR00081">
    <property type="entry name" value="GDHRDH"/>
</dbReference>